<keyword evidence="3" id="KW-1185">Reference proteome</keyword>
<feature type="transmembrane region" description="Helical" evidence="1">
    <location>
        <begin position="54"/>
        <end position="73"/>
    </location>
</feature>
<keyword evidence="1" id="KW-0472">Membrane</keyword>
<evidence type="ECO:0008006" key="4">
    <source>
        <dbReference type="Google" id="ProtNLM"/>
    </source>
</evidence>
<dbReference type="EMBL" id="BAABDK010000033">
    <property type="protein sequence ID" value="GAA4053143.1"/>
    <property type="molecule type" value="Genomic_DNA"/>
</dbReference>
<comment type="caution">
    <text evidence="2">The sequence shown here is derived from an EMBL/GenBank/DDBJ whole genome shotgun (WGS) entry which is preliminary data.</text>
</comment>
<gene>
    <name evidence="2" type="ORF">GCM10022409_45130</name>
</gene>
<evidence type="ECO:0000256" key="1">
    <source>
        <dbReference type="SAM" id="Phobius"/>
    </source>
</evidence>
<protein>
    <recommendedName>
        <fullName evidence="4">DUF5673 domain-containing protein</fullName>
    </recommendedName>
</protein>
<keyword evidence="1" id="KW-1133">Transmembrane helix</keyword>
<feature type="transmembrane region" description="Helical" evidence="1">
    <location>
        <begin position="20"/>
        <end position="42"/>
    </location>
</feature>
<name>A0ABP7UUI0_9BACT</name>
<reference evidence="3" key="1">
    <citation type="journal article" date="2019" name="Int. J. Syst. Evol. Microbiol.">
        <title>The Global Catalogue of Microorganisms (GCM) 10K type strain sequencing project: providing services to taxonomists for standard genome sequencing and annotation.</title>
        <authorList>
            <consortium name="The Broad Institute Genomics Platform"/>
            <consortium name="The Broad Institute Genome Sequencing Center for Infectious Disease"/>
            <person name="Wu L."/>
            <person name="Ma J."/>
        </authorList>
    </citation>
    <scope>NUCLEOTIDE SEQUENCE [LARGE SCALE GENOMIC DNA]</scope>
    <source>
        <strain evidence="3">JCM 17225</strain>
    </source>
</reference>
<evidence type="ECO:0000313" key="3">
    <source>
        <dbReference type="Proteomes" id="UP001501469"/>
    </source>
</evidence>
<keyword evidence="1" id="KW-0812">Transmembrane</keyword>
<sequence length="196" mass="22227">MLVSEAASDKVQAYSNKAIVIASFAVVGTLWAFLNFGLKYFFDEHPSIEGQSLNFIRMASVILYMYGAFRLHVKITIASSYVTKDNYKWCVPLVFFACLLPGNAFKTGKDTALRIVQNTEFTYVIAESLVTPKKNFYKYLGKAGDVHILLTLDNSRHIILPVDKLSPFIAEKYSLLDLPSMNRFRKHIIQLRANSK</sequence>
<accession>A0ABP7UUI0</accession>
<evidence type="ECO:0000313" key="2">
    <source>
        <dbReference type="EMBL" id="GAA4053143.1"/>
    </source>
</evidence>
<proteinExistence type="predicted"/>
<organism evidence="2 3">
    <name type="scientific">Hymenobacter glaciei</name>
    <dbReference type="NCBI Taxonomy" id="877209"/>
    <lineage>
        <taxon>Bacteria</taxon>
        <taxon>Pseudomonadati</taxon>
        <taxon>Bacteroidota</taxon>
        <taxon>Cytophagia</taxon>
        <taxon>Cytophagales</taxon>
        <taxon>Hymenobacteraceae</taxon>
        <taxon>Hymenobacter</taxon>
    </lineage>
</organism>
<dbReference type="Proteomes" id="UP001501469">
    <property type="component" value="Unassembled WGS sequence"/>
</dbReference>